<keyword evidence="19" id="KW-1185">Reference proteome</keyword>
<dbReference type="NCBIfam" id="TIGR00089">
    <property type="entry name" value="MiaB/RimO family radical SAM methylthiotransferase"/>
    <property type="match status" value="1"/>
</dbReference>
<comment type="catalytic activity">
    <reaction evidence="13">
        <text>N(6)-L-threonylcarbamoyladenosine(37) in tRNA + (sulfur carrier)-SH + AH2 + 2 S-adenosyl-L-methionine = 2-methylsulfanyl-N(6)-L-threonylcarbamoyladenosine(37) in tRNA + (sulfur carrier)-H + 5'-deoxyadenosine + L-methionine + A + S-adenosyl-L-homocysteine + 2 H(+)</text>
        <dbReference type="Rhea" id="RHEA:37075"/>
        <dbReference type="Rhea" id="RHEA-COMP:10163"/>
        <dbReference type="Rhea" id="RHEA-COMP:11092"/>
        <dbReference type="Rhea" id="RHEA-COMP:14737"/>
        <dbReference type="Rhea" id="RHEA-COMP:14739"/>
        <dbReference type="ChEBI" id="CHEBI:13193"/>
        <dbReference type="ChEBI" id="CHEBI:15378"/>
        <dbReference type="ChEBI" id="CHEBI:17319"/>
        <dbReference type="ChEBI" id="CHEBI:17499"/>
        <dbReference type="ChEBI" id="CHEBI:29917"/>
        <dbReference type="ChEBI" id="CHEBI:57844"/>
        <dbReference type="ChEBI" id="CHEBI:57856"/>
        <dbReference type="ChEBI" id="CHEBI:59789"/>
        <dbReference type="ChEBI" id="CHEBI:64428"/>
        <dbReference type="ChEBI" id="CHEBI:74418"/>
        <dbReference type="ChEBI" id="CHEBI:74420"/>
        <dbReference type="EC" id="2.8.4.5"/>
    </reaction>
</comment>
<evidence type="ECO:0000256" key="4">
    <source>
        <dbReference type="ARBA" id="ARBA00022485"/>
    </source>
</evidence>
<dbReference type="STRING" id="1133592.ASNER_223"/>
<keyword evidence="4" id="KW-0004">4Fe-4S</keyword>
<keyword evidence="9" id="KW-0479">Metal-binding</keyword>
<comment type="similarity">
    <text evidence="14">Belongs to the methylthiotransferase family. MtaB subfamily.</text>
</comment>
<dbReference type="GO" id="GO:0051539">
    <property type="term" value="F:4 iron, 4 sulfur cluster binding"/>
    <property type="evidence" value="ECO:0007669"/>
    <property type="project" value="UniProtKB-KW"/>
</dbReference>
<evidence type="ECO:0000256" key="9">
    <source>
        <dbReference type="ARBA" id="ARBA00022723"/>
    </source>
</evidence>
<dbReference type="FunFam" id="3.80.30.20:FF:000001">
    <property type="entry name" value="tRNA-2-methylthio-N(6)-dimethylallyladenosine synthase 2"/>
    <property type="match status" value="1"/>
</dbReference>
<dbReference type="GO" id="GO:0035598">
    <property type="term" value="F:tRNA (N(6)-L-threonylcarbamoyladenosine(37)-C(2))-methylthiotransferase activity"/>
    <property type="evidence" value="ECO:0007669"/>
    <property type="project" value="UniProtKB-EC"/>
</dbReference>
<evidence type="ECO:0000256" key="1">
    <source>
        <dbReference type="ARBA" id="ARBA00001966"/>
    </source>
</evidence>
<dbReference type="EC" id="2.8.4.5" evidence="3"/>
<evidence type="ECO:0000259" key="16">
    <source>
        <dbReference type="PROSITE" id="PS51449"/>
    </source>
</evidence>
<evidence type="ECO:0000256" key="7">
    <source>
        <dbReference type="ARBA" id="ARBA00022691"/>
    </source>
</evidence>
<dbReference type="Pfam" id="PF04055">
    <property type="entry name" value="Radical_SAM"/>
    <property type="match status" value="1"/>
</dbReference>
<dbReference type="AlphaFoldDB" id="L7VJS9"/>
<feature type="domain" description="Radical SAM core" evidence="17">
    <location>
        <begin position="129"/>
        <end position="366"/>
    </location>
</feature>
<keyword evidence="8" id="KW-0819">tRNA processing</keyword>
<dbReference type="SFLD" id="SFLDG01082">
    <property type="entry name" value="B12-binding_domain_containing"/>
    <property type="match status" value="1"/>
</dbReference>
<dbReference type="InterPro" id="IPR006638">
    <property type="entry name" value="Elp3/MiaA/NifB-like_rSAM"/>
</dbReference>
<dbReference type="PROSITE" id="PS51918">
    <property type="entry name" value="RADICAL_SAM"/>
    <property type="match status" value="1"/>
</dbReference>
<evidence type="ECO:0000256" key="6">
    <source>
        <dbReference type="ARBA" id="ARBA00022679"/>
    </source>
</evidence>
<keyword evidence="10" id="KW-0408">Iron</keyword>
<accession>L7VJS9</accession>
<comment type="cofactor">
    <cofactor evidence="1">
        <name>[4Fe-4S] cluster</name>
        <dbReference type="ChEBI" id="CHEBI:49883"/>
    </cofactor>
</comment>
<dbReference type="InterPro" id="IPR023404">
    <property type="entry name" value="rSAM_horseshoe"/>
</dbReference>
<dbReference type="PROSITE" id="PS01278">
    <property type="entry name" value="MTTASE_RADICAL"/>
    <property type="match status" value="1"/>
</dbReference>
<evidence type="ECO:0000256" key="2">
    <source>
        <dbReference type="ARBA" id="ARBA00002399"/>
    </source>
</evidence>
<dbReference type="KEGG" id="udi:ASNER_223"/>
<keyword evidence="5" id="KW-0963">Cytoplasm</keyword>
<evidence type="ECO:0000256" key="11">
    <source>
        <dbReference type="ARBA" id="ARBA00023014"/>
    </source>
</evidence>
<comment type="function">
    <text evidence="2">Catalyzes the methylthiolation of N6-threonylcarbamoyladenosine (t(6)A), leading to the formation of 2-methylthio-N6-threonylcarbamoyladenosine (ms(2)t(6)A) at position 37 in tRNAs that read codons beginning with adenine.</text>
</comment>
<dbReference type="PANTHER" id="PTHR43020:SF2">
    <property type="entry name" value="MITOCHONDRIAL TRNA METHYLTHIOTRANSFERASE CDK5RAP1"/>
    <property type="match status" value="1"/>
</dbReference>
<evidence type="ECO:0000256" key="10">
    <source>
        <dbReference type="ARBA" id="ARBA00023004"/>
    </source>
</evidence>
<keyword evidence="6" id="KW-0808">Transferase</keyword>
<dbReference type="Proteomes" id="UP000011174">
    <property type="component" value="Chromosome"/>
</dbReference>
<dbReference type="InterPro" id="IPR013848">
    <property type="entry name" value="Methylthiotransferase_N"/>
</dbReference>
<dbReference type="GO" id="GO:0035597">
    <property type="term" value="F:tRNA-2-methylthio-N(6)-dimethylallyladenosine(37) synthase activity"/>
    <property type="evidence" value="ECO:0007669"/>
    <property type="project" value="TreeGrafter"/>
</dbReference>
<dbReference type="Gene3D" id="3.80.30.20">
    <property type="entry name" value="tm_1862 like domain"/>
    <property type="match status" value="1"/>
</dbReference>
<dbReference type="Pfam" id="PF00919">
    <property type="entry name" value="UPF0004"/>
    <property type="match status" value="1"/>
</dbReference>
<dbReference type="InterPro" id="IPR038135">
    <property type="entry name" value="Methylthiotransferase_N_sf"/>
</dbReference>
<sequence length="428" mass="49016">MGCKLNLAETSSLSKTIRNQGYKAVSFQETADIYIINTCSVTKNAEKEFRNVVSIALKKNSKAFIIAIGCYAQVQSQEVAYIEGVDLVLGVSEKFKITDYLQYLSKKDVGEINPCEIESVDFHVDSYSLGDRTRAFLKVQDGCDYQCSYCTIPLARGRSRSDSMQNVLKNAKEIAKSGVKEIVLTGINIGDYGKVAIENKKPTHTFFELLEALDRVEQIKRLRISSIEPNLLNNDILLLIAKSKKFVPHFHIPLQSGSNEILSKMRRRYFRDLYKNKVENIKSLMPQASIGTDVIVGFPGESNEHFLKTFHFLNEIQVSYLHVFTFSERENTEAFRMYGVIPKYIRHKRNNALRNLSEIKRQKFYDSQIGTERTVLFESENREGFLYGFTDNYIRVKIPYNEAIPNSLQNVKLKTIDKNGIMLIEKIL</sequence>
<dbReference type="InterPro" id="IPR005839">
    <property type="entry name" value="Methylthiotransferase"/>
</dbReference>
<keyword evidence="11" id="KW-0411">Iron-sulfur</keyword>
<keyword evidence="7" id="KW-0949">S-adenosyl-L-methionine</keyword>
<dbReference type="HOGENOM" id="CLU_018697_1_0_10"/>
<dbReference type="PATRIC" id="fig|1133592.3.peg.206"/>
<dbReference type="InterPro" id="IPR020612">
    <property type="entry name" value="Methylthiotransferase_CS"/>
</dbReference>
<evidence type="ECO:0000256" key="3">
    <source>
        <dbReference type="ARBA" id="ARBA00013273"/>
    </source>
</evidence>
<dbReference type="InterPro" id="IPR006467">
    <property type="entry name" value="MiaB-like_bact"/>
</dbReference>
<dbReference type="EMBL" id="CP003263">
    <property type="protein sequence ID" value="AGC66977.1"/>
    <property type="molecule type" value="Genomic_DNA"/>
</dbReference>
<organism evidence="18 19">
    <name type="scientific">Candidatus Uzinura diaspidicola str. ASNER</name>
    <dbReference type="NCBI Taxonomy" id="1133592"/>
    <lineage>
        <taxon>Bacteria</taxon>
        <taxon>Pseudomonadati</taxon>
        <taxon>Bacteroidota</taxon>
        <taxon>Flavobacteriia</taxon>
        <taxon>Flavobacteriales</taxon>
        <taxon>Candidatus Uzinura</taxon>
    </lineage>
</organism>
<evidence type="ECO:0000313" key="18">
    <source>
        <dbReference type="EMBL" id="AGC66977.1"/>
    </source>
</evidence>
<evidence type="ECO:0000256" key="15">
    <source>
        <dbReference type="ARBA" id="ARBA00069898"/>
    </source>
</evidence>
<proteinExistence type="inferred from homology"/>
<dbReference type="CDD" id="cd01335">
    <property type="entry name" value="Radical_SAM"/>
    <property type="match status" value="1"/>
</dbReference>
<dbReference type="GO" id="GO:0005829">
    <property type="term" value="C:cytosol"/>
    <property type="evidence" value="ECO:0007669"/>
    <property type="project" value="TreeGrafter"/>
</dbReference>
<evidence type="ECO:0000256" key="13">
    <source>
        <dbReference type="ARBA" id="ARBA00051661"/>
    </source>
</evidence>
<protein>
    <recommendedName>
        <fullName evidence="15">Threonylcarbamoyladenosine tRNA methylthiotransferase MtaB</fullName>
        <ecNumber evidence="3">2.8.4.5</ecNumber>
    </recommendedName>
    <alternativeName>
        <fullName evidence="12">tRNA-t(6)A37 methylthiotransferase</fullName>
    </alternativeName>
</protein>
<evidence type="ECO:0000313" key="19">
    <source>
        <dbReference type="Proteomes" id="UP000011174"/>
    </source>
</evidence>
<evidence type="ECO:0000256" key="12">
    <source>
        <dbReference type="ARBA" id="ARBA00031213"/>
    </source>
</evidence>
<dbReference type="SUPFAM" id="SSF102114">
    <property type="entry name" value="Radical SAM enzymes"/>
    <property type="match status" value="1"/>
</dbReference>
<dbReference type="InterPro" id="IPR058240">
    <property type="entry name" value="rSAM_sf"/>
</dbReference>
<evidence type="ECO:0000256" key="8">
    <source>
        <dbReference type="ARBA" id="ARBA00022694"/>
    </source>
</evidence>
<dbReference type="FunFam" id="3.40.50.12160:FF:000004">
    <property type="entry name" value="Threonylcarbamoyladenosine tRNA methylthiotransferase MtaB"/>
    <property type="match status" value="1"/>
</dbReference>
<evidence type="ECO:0000259" key="17">
    <source>
        <dbReference type="PROSITE" id="PS51918"/>
    </source>
</evidence>
<name>L7VJS9_9FLAO</name>
<evidence type="ECO:0000256" key="5">
    <source>
        <dbReference type="ARBA" id="ARBA00022490"/>
    </source>
</evidence>
<dbReference type="InterPro" id="IPR007197">
    <property type="entry name" value="rSAM"/>
</dbReference>
<reference evidence="18 19" key="1">
    <citation type="journal article" date="2013" name="Environ. Microbiol.">
        <title>The nutrient supplying capabilities of Uzinura, an endosymbiont of armoured scale insects.</title>
        <authorList>
            <person name="Sabree Z.L."/>
            <person name="Huang C.Y."/>
            <person name="Okusu A."/>
            <person name="Moran N.A."/>
            <person name="Normark B.B."/>
        </authorList>
    </citation>
    <scope>NUCLEOTIDE SEQUENCE [LARGE SCALE GENOMIC DNA]</scope>
    <source>
        <strain evidence="18 19">ASNER</strain>
    </source>
</reference>
<dbReference type="SFLD" id="SFLDS00029">
    <property type="entry name" value="Radical_SAM"/>
    <property type="match status" value="1"/>
</dbReference>
<dbReference type="SMART" id="SM00729">
    <property type="entry name" value="Elp3"/>
    <property type="match status" value="1"/>
</dbReference>
<gene>
    <name evidence="18" type="ORF">ASNER_223</name>
</gene>
<dbReference type="NCBIfam" id="TIGR01579">
    <property type="entry name" value="MiaB-like-C"/>
    <property type="match status" value="1"/>
</dbReference>
<dbReference type="PROSITE" id="PS51449">
    <property type="entry name" value="MTTASE_N"/>
    <property type="match status" value="1"/>
</dbReference>
<dbReference type="PANTHER" id="PTHR43020">
    <property type="entry name" value="CDK5 REGULATORY SUBUNIT-ASSOCIATED PROTEIN 1"/>
    <property type="match status" value="1"/>
</dbReference>
<evidence type="ECO:0000256" key="14">
    <source>
        <dbReference type="ARBA" id="ARBA00061574"/>
    </source>
</evidence>
<dbReference type="SFLD" id="SFLDG01061">
    <property type="entry name" value="methylthiotransferase"/>
    <property type="match status" value="1"/>
</dbReference>
<dbReference type="GO" id="GO:0046872">
    <property type="term" value="F:metal ion binding"/>
    <property type="evidence" value="ECO:0007669"/>
    <property type="project" value="UniProtKB-KW"/>
</dbReference>
<feature type="domain" description="MTTase N-terminal" evidence="16">
    <location>
        <begin position="1"/>
        <end position="106"/>
    </location>
</feature>
<dbReference type="Gene3D" id="3.40.50.12160">
    <property type="entry name" value="Methylthiotransferase, N-terminal domain"/>
    <property type="match status" value="1"/>
</dbReference>